<evidence type="ECO:0000256" key="2">
    <source>
        <dbReference type="ARBA" id="ARBA00011057"/>
    </source>
</evidence>
<feature type="compositionally biased region" description="Basic and acidic residues" evidence="9">
    <location>
        <begin position="79"/>
        <end position="105"/>
    </location>
</feature>
<evidence type="ECO:0000256" key="3">
    <source>
        <dbReference type="ARBA" id="ARBA00022946"/>
    </source>
</evidence>
<dbReference type="PANTHER" id="PTHR13231:SF3">
    <property type="entry name" value="SMALL RIBOSOMAL SUBUNIT PROTEIN MS31"/>
    <property type="match status" value="1"/>
</dbReference>
<dbReference type="GO" id="GO:0005763">
    <property type="term" value="C:mitochondrial small ribosomal subunit"/>
    <property type="evidence" value="ECO:0007669"/>
    <property type="project" value="InterPro"/>
</dbReference>
<dbReference type="PANTHER" id="PTHR13231">
    <property type="entry name" value="MITOCHONDRIAL RIBOSOMAL PROTEIN S31"/>
    <property type="match status" value="1"/>
</dbReference>
<sequence>MLVLRFKGRLHAVETKGTRKRGRTLLNTIMYRFVSRTVCLARNPSSCVYESCLPKREKVSRAYKGVGVKAVSTSSSRLCEKKDDISSAHQDEAEKKEGSRDKTNELEEDGGVIRADDGTTTQAERVKTSAPKSGKENLLDLLGAMKVEVTNKRKLKSLKTKSESATNYAPKPSAIESTFSMFQKATAADTSSESGTLEPDLVAAASAAAATLPNSRQAESELLQQLRRRKDLTEAQKKGNDLGDIIADMKVGKKFSRQNSWPSNQIRFDEDGQGYTHDRGIASELASVRKRKKLFPSKRLNIFSPVTDKDTAESALSTKPTLWDIAFVNELSFSTNQMPRNVLEEMIQWTKEGKLWEYPINNESGLEEEVGISFTEHVFLEKHLEEGFPRQGPVRHFMELVVAGLSRNPYLTVQQKKEHISWFRDYFHQKAEVLNEADVCLS</sequence>
<evidence type="ECO:0000256" key="7">
    <source>
        <dbReference type="ARBA" id="ARBA00035133"/>
    </source>
</evidence>
<evidence type="ECO:0000313" key="10">
    <source>
        <dbReference type="EMBL" id="SBP44255.1"/>
    </source>
</evidence>
<dbReference type="AlphaFoldDB" id="A0A1A7ZQH8"/>
<keyword evidence="3" id="KW-0809">Transit peptide</keyword>
<evidence type="ECO:0000256" key="4">
    <source>
        <dbReference type="ARBA" id="ARBA00022980"/>
    </source>
</evidence>
<proteinExistence type="inferred from homology"/>
<reference evidence="10" key="2">
    <citation type="submission" date="2016-06" db="EMBL/GenBank/DDBJ databases">
        <title>The genome of a short-lived fish provides insights into sex chromosome evolution and the genetic control of aging.</title>
        <authorList>
            <person name="Reichwald K."/>
            <person name="Felder M."/>
            <person name="Petzold A."/>
            <person name="Koch P."/>
            <person name="Groth M."/>
            <person name="Platzer M."/>
        </authorList>
    </citation>
    <scope>NUCLEOTIDE SEQUENCE</scope>
    <source>
        <tissue evidence="10">Brain</tissue>
    </source>
</reference>
<name>A0A1A7ZQH8_NOTFU</name>
<reference evidence="10" key="1">
    <citation type="submission" date="2016-05" db="EMBL/GenBank/DDBJ databases">
        <authorList>
            <person name="Lavstsen T."/>
            <person name="Jespersen J.S."/>
        </authorList>
    </citation>
    <scope>NUCLEOTIDE SEQUENCE</scope>
    <source>
        <tissue evidence="10">Brain</tissue>
    </source>
</reference>
<protein>
    <recommendedName>
        <fullName evidence="7">Small ribosomal subunit protein mS31</fullName>
    </recommendedName>
    <alternativeName>
        <fullName evidence="8">28S ribosomal protein S31, mitochondrial</fullName>
    </alternativeName>
</protein>
<evidence type="ECO:0000256" key="6">
    <source>
        <dbReference type="ARBA" id="ARBA00023274"/>
    </source>
</evidence>
<comment type="subcellular location">
    <subcellularLocation>
        <location evidence="1">Mitochondrion</location>
    </subcellularLocation>
</comment>
<keyword evidence="4 10" id="KW-0689">Ribosomal protein</keyword>
<dbReference type="EMBL" id="HADY01005770">
    <property type="protein sequence ID" value="SBP44255.1"/>
    <property type="molecule type" value="Transcribed_RNA"/>
</dbReference>
<organism evidence="10">
    <name type="scientific">Nothobranchius furzeri</name>
    <name type="common">Turquoise killifish</name>
    <dbReference type="NCBI Taxonomy" id="105023"/>
    <lineage>
        <taxon>Eukaryota</taxon>
        <taxon>Metazoa</taxon>
        <taxon>Chordata</taxon>
        <taxon>Craniata</taxon>
        <taxon>Vertebrata</taxon>
        <taxon>Euteleostomi</taxon>
        <taxon>Actinopterygii</taxon>
        <taxon>Neopterygii</taxon>
        <taxon>Teleostei</taxon>
        <taxon>Neoteleostei</taxon>
        <taxon>Acanthomorphata</taxon>
        <taxon>Ovalentaria</taxon>
        <taxon>Atherinomorphae</taxon>
        <taxon>Cyprinodontiformes</taxon>
        <taxon>Nothobranchiidae</taxon>
        <taxon>Nothobranchius</taxon>
    </lineage>
</organism>
<evidence type="ECO:0000256" key="9">
    <source>
        <dbReference type="SAM" id="MobiDB-lite"/>
    </source>
</evidence>
<gene>
    <name evidence="10" type="primary">MRPS31</name>
</gene>
<comment type="similarity">
    <text evidence="2">Belongs to the mitochondrion-specific ribosomal protein mS31 family.</text>
</comment>
<evidence type="ECO:0000256" key="1">
    <source>
        <dbReference type="ARBA" id="ARBA00004173"/>
    </source>
</evidence>
<evidence type="ECO:0000256" key="5">
    <source>
        <dbReference type="ARBA" id="ARBA00023128"/>
    </source>
</evidence>
<feature type="region of interest" description="Disordered" evidence="9">
    <location>
        <begin position="79"/>
        <end position="133"/>
    </location>
</feature>
<dbReference type="Pfam" id="PF15433">
    <property type="entry name" value="MRP-S31"/>
    <property type="match status" value="1"/>
</dbReference>
<keyword evidence="5" id="KW-0496">Mitochondrion</keyword>
<dbReference type="InterPro" id="IPR026299">
    <property type="entry name" value="MRP-S31"/>
</dbReference>
<dbReference type="GO" id="GO:0003735">
    <property type="term" value="F:structural constituent of ribosome"/>
    <property type="evidence" value="ECO:0007669"/>
    <property type="project" value="InterPro"/>
</dbReference>
<accession>A0A1A7ZQH8</accession>
<keyword evidence="6" id="KW-0687">Ribonucleoprotein</keyword>
<evidence type="ECO:0000256" key="8">
    <source>
        <dbReference type="ARBA" id="ARBA00035363"/>
    </source>
</evidence>